<dbReference type="EMBL" id="UXUI01009025">
    <property type="protein sequence ID" value="VDD92895.1"/>
    <property type="molecule type" value="Genomic_DNA"/>
</dbReference>
<evidence type="ECO:0000313" key="3">
    <source>
        <dbReference type="EMBL" id="VDD92895.1"/>
    </source>
</evidence>
<dbReference type="ESTHER" id="entve-a0a0n4vc76">
    <property type="family name" value="Carb_B_Nematoda"/>
</dbReference>
<dbReference type="InterPro" id="IPR002018">
    <property type="entry name" value="CarbesteraseB"/>
</dbReference>
<reference evidence="5" key="1">
    <citation type="submission" date="2017-02" db="UniProtKB">
        <authorList>
            <consortium name="WormBaseParasite"/>
        </authorList>
    </citation>
    <scope>IDENTIFICATION</scope>
</reference>
<sequence>MCAYYSVICLLVVAKSVLSKEITVQTRYGPVQGFTHTVNTTTARIFLGIPFAKPPIDDLRLEKPVEPENWTQPINATDYAAACYPHTRLAMFNNGLFSEDCLYLNIMAPIEPGENNASYAVMVWIHGGGYEGGSAASYDYKKIVENFIARDVIVVTIQYRLGFLGFFSTGTEALPGNLGLWDQTAALKFVNENIANFNGDPKRITIFGLSAGGGSTSILTLSPKSQGLFANSIQMSGSAFAEWSNSELVDDASLELAKEVGCLVDDLATVKPCLKNKTIDELLDAANRTGSTRKSIKFIKYGPRLDNDFLPEDLETLVTNASKKPTIIGVAENEGITFEDYKNYSRSDLVNFIKNEVAVQADLRDQAEKVQSMIISFYANSSDETDKSYVDWLKNYTQLLGDIIFVVPARLEAELKIQAGWPVWLYISDYYNPASCNESMPVKGFF</sequence>
<dbReference type="WBParaSite" id="EVEC_0000816201-mRNA-1">
    <property type="protein sequence ID" value="EVEC_0000816201-mRNA-1"/>
    <property type="gene ID" value="EVEC_0000816201"/>
</dbReference>
<feature type="signal peptide" evidence="1">
    <location>
        <begin position="1"/>
        <end position="19"/>
    </location>
</feature>
<proteinExistence type="predicted"/>
<evidence type="ECO:0000313" key="5">
    <source>
        <dbReference type="WBParaSite" id="EVEC_0000816201-mRNA-1"/>
    </source>
</evidence>
<dbReference type="AlphaFoldDB" id="A0A0N4VC76"/>
<dbReference type="PANTHER" id="PTHR11559">
    <property type="entry name" value="CARBOXYLESTERASE"/>
    <property type="match status" value="1"/>
</dbReference>
<feature type="chain" id="PRO_5043122813" evidence="1">
    <location>
        <begin position="20"/>
        <end position="446"/>
    </location>
</feature>
<reference evidence="3 4" key="2">
    <citation type="submission" date="2018-10" db="EMBL/GenBank/DDBJ databases">
        <authorList>
            <consortium name="Pathogen Informatics"/>
        </authorList>
    </citation>
    <scope>NUCLEOTIDE SEQUENCE [LARGE SCALE GENOMIC DNA]</scope>
</reference>
<dbReference type="OrthoDB" id="5854651at2759"/>
<dbReference type="InterPro" id="IPR050309">
    <property type="entry name" value="Type-B_Carboxylest/Lipase"/>
</dbReference>
<feature type="domain" description="Carboxylesterase type B" evidence="2">
    <location>
        <begin position="22"/>
        <end position="434"/>
    </location>
</feature>
<dbReference type="STRING" id="51028.A0A0N4VC76"/>
<evidence type="ECO:0000313" key="4">
    <source>
        <dbReference type="Proteomes" id="UP000274131"/>
    </source>
</evidence>
<name>A0A0N4VC76_ENTVE</name>
<organism evidence="5">
    <name type="scientific">Enterobius vermicularis</name>
    <name type="common">Human pinworm</name>
    <dbReference type="NCBI Taxonomy" id="51028"/>
    <lineage>
        <taxon>Eukaryota</taxon>
        <taxon>Metazoa</taxon>
        <taxon>Ecdysozoa</taxon>
        <taxon>Nematoda</taxon>
        <taxon>Chromadorea</taxon>
        <taxon>Rhabditida</taxon>
        <taxon>Spirurina</taxon>
        <taxon>Oxyuridomorpha</taxon>
        <taxon>Oxyuroidea</taxon>
        <taxon>Oxyuridae</taxon>
        <taxon>Enterobius</taxon>
    </lineage>
</organism>
<evidence type="ECO:0000259" key="2">
    <source>
        <dbReference type="Pfam" id="PF00135"/>
    </source>
</evidence>
<keyword evidence="4" id="KW-1185">Reference proteome</keyword>
<gene>
    <name evidence="3" type="ORF">EVEC_LOCUS7646</name>
</gene>
<dbReference type="Gene3D" id="3.40.50.1820">
    <property type="entry name" value="alpha/beta hydrolase"/>
    <property type="match status" value="1"/>
</dbReference>
<dbReference type="SUPFAM" id="SSF53474">
    <property type="entry name" value="alpha/beta-Hydrolases"/>
    <property type="match status" value="1"/>
</dbReference>
<dbReference type="Pfam" id="PF00135">
    <property type="entry name" value="COesterase"/>
    <property type="match status" value="1"/>
</dbReference>
<evidence type="ECO:0000256" key="1">
    <source>
        <dbReference type="SAM" id="SignalP"/>
    </source>
</evidence>
<keyword evidence="1" id="KW-0732">Signal</keyword>
<dbReference type="InterPro" id="IPR029058">
    <property type="entry name" value="AB_hydrolase_fold"/>
</dbReference>
<accession>A0A0N4VC76</accession>
<protein>
    <submittedName>
        <fullName evidence="5">COesterase domain-containing protein</fullName>
    </submittedName>
</protein>
<dbReference type="Proteomes" id="UP000274131">
    <property type="component" value="Unassembled WGS sequence"/>
</dbReference>